<evidence type="ECO:0000256" key="4">
    <source>
        <dbReference type="ARBA" id="ARBA00022786"/>
    </source>
</evidence>
<proteinExistence type="inferred from homology"/>
<comment type="caution">
    <text evidence="6">The sequence shown here is derived from an EMBL/GenBank/DDBJ whole genome shotgun (WGS) entry which is preliminary data.</text>
</comment>
<keyword evidence="4" id="KW-0833">Ubl conjugation pathway</keyword>
<comment type="similarity">
    <text evidence="1">Belongs to the APC13 family.</text>
</comment>
<evidence type="ECO:0000256" key="3">
    <source>
        <dbReference type="ARBA" id="ARBA00022776"/>
    </source>
</evidence>
<keyword evidence="3" id="KW-0498">Mitosis</keyword>
<keyword evidence="2" id="KW-0132">Cell division</keyword>
<dbReference type="GO" id="GO:0005680">
    <property type="term" value="C:anaphase-promoting complex"/>
    <property type="evidence" value="ECO:0007669"/>
    <property type="project" value="InterPro"/>
</dbReference>
<protein>
    <recommendedName>
        <fullName evidence="8">Anaphase-promoting complex subunit 13</fullName>
    </recommendedName>
</protein>
<dbReference type="EMBL" id="JAGTXO010000005">
    <property type="protein sequence ID" value="KAG8467687.1"/>
    <property type="molecule type" value="Genomic_DNA"/>
</dbReference>
<dbReference type="GO" id="GO:0051301">
    <property type="term" value="P:cell division"/>
    <property type="evidence" value="ECO:0007669"/>
    <property type="project" value="UniProtKB-KW"/>
</dbReference>
<evidence type="ECO:0008006" key="8">
    <source>
        <dbReference type="Google" id="ProtNLM"/>
    </source>
</evidence>
<accession>A0A8J5XSM8</accession>
<evidence type="ECO:0000256" key="2">
    <source>
        <dbReference type="ARBA" id="ARBA00022618"/>
    </source>
</evidence>
<sequence length="160" mass="17444">MAEDSRFTAHLHRNPMLDVVDDEWMCETLADDDIEIPADADVGPIDADDARGLGLPPQKQDDNIAELGLATAASHAVTLSFETSLARLVARSWNDATRAGLSVDFLVAFACELAPRLDVHHRIRSAVLAEADVRKLSAPPFAPFVDQATLRAFQDEPRAK</sequence>
<dbReference type="Proteomes" id="UP000751190">
    <property type="component" value="Unassembled WGS sequence"/>
</dbReference>
<organism evidence="6 7">
    <name type="scientific">Diacronema lutheri</name>
    <name type="common">Unicellular marine alga</name>
    <name type="synonym">Monochrysis lutheri</name>
    <dbReference type="NCBI Taxonomy" id="2081491"/>
    <lineage>
        <taxon>Eukaryota</taxon>
        <taxon>Haptista</taxon>
        <taxon>Haptophyta</taxon>
        <taxon>Pavlovophyceae</taxon>
        <taxon>Pavlovales</taxon>
        <taxon>Pavlovaceae</taxon>
        <taxon>Diacronema</taxon>
    </lineage>
</organism>
<gene>
    <name evidence="6" type="ORF">KFE25_006739</name>
</gene>
<dbReference type="Pfam" id="PF05839">
    <property type="entry name" value="Apc13p"/>
    <property type="match status" value="1"/>
</dbReference>
<evidence type="ECO:0000313" key="7">
    <source>
        <dbReference type="Proteomes" id="UP000751190"/>
    </source>
</evidence>
<name>A0A8J5XSM8_DIALT</name>
<dbReference type="OrthoDB" id="10682737at2759"/>
<evidence type="ECO:0000256" key="5">
    <source>
        <dbReference type="ARBA" id="ARBA00023306"/>
    </source>
</evidence>
<evidence type="ECO:0000256" key="1">
    <source>
        <dbReference type="ARBA" id="ARBA00006940"/>
    </source>
</evidence>
<keyword evidence="7" id="KW-1185">Reference proteome</keyword>
<dbReference type="AlphaFoldDB" id="A0A8J5XSM8"/>
<dbReference type="InterPro" id="IPR008401">
    <property type="entry name" value="Apc13"/>
</dbReference>
<evidence type="ECO:0000313" key="6">
    <source>
        <dbReference type="EMBL" id="KAG8467687.1"/>
    </source>
</evidence>
<keyword evidence="5" id="KW-0131">Cell cycle</keyword>
<reference evidence="6" key="1">
    <citation type="submission" date="2021-05" db="EMBL/GenBank/DDBJ databases">
        <title>The genome of the haptophyte Pavlova lutheri (Diacronema luteri, Pavlovales) - a model for lipid biosynthesis in eukaryotic algae.</title>
        <authorList>
            <person name="Hulatt C.J."/>
            <person name="Posewitz M.C."/>
        </authorList>
    </citation>
    <scope>NUCLEOTIDE SEQUENCE</scope>
    <source>
        <strain evidence="6">NIVA-4/92</strain>
    </source>
</reference>